<reference evidence="1 2" key="1">
    <citation type="submission" date="2019-08" db="EMBL/GenBank/DDBJ databases">
        <title>Bacillus genomes from the desert of Cuatro Cienegas, Coahuila.</title>
        <authorList>
            <person name="Olmedo-Alvarez G."/>
        </authorList>
    </citation>
    <scope>NUCLEOTIDE SEQUENCE [LARGE SCALE GENOMIC DNA]</scope>
    <source>
        <strain evidence="1 2">CH108_3D</strain>
    </source>
</reference>
<evidence type="ECO:0000313" key="1">
    <source>
        <dbReference type="EMBL" id="TYS56557.1"/>
    </source>
</evidence>
<dbReference type="EMBL" id="VTEQ01000001">
    <property type="protein sequence ID" value="TYS56557.1"/>
    <property type="molecule type" value="Genomic_DNA"/>
</dbReference>
<dbReference type="AlphaFoldDB" id="A0A5D4RYZ6"/>
<gene>
    <name evidence="1" type="ORF">FZC83_03020</name>
</gene>
<dbReference type="Pfam" id="PF10720">
    <property type="entry name" value="DUF2515"/>
    <property type="match status" value="1"/>
</dbReference>
<dbReference type="InterPro" id="IPR019658">
    <property type="entry name" value="DUF2515"/>
</dbReference>
<proteinExistence type="predicted"/>
<name>A0A5D4RYZ6_9BACI</name>
<comment type="caution">
    <text evidence="1">The sequence shown here is derived from an EMBL/GenBank/DDBJ whole genome shotgun (WGS) entry which is preliminary data.</text>
</comment>
<dbReference type="RefSeq" id="WP_079516281.1">
    <property type="nucleotide sequence ID" value="NZ_FVYY01000009.1"/>
</dbReference>
<evidence type="ECO:0000313" key="2">
    <source>
        <dbReference type="Proteomes" id="UP000322997"/>
    </source>
</evidence>
<protein>
    <submittedName>
        <fullName evidence="1">DUF2515 domain-containing protein</fullName>
    </submittedName>
</protein>
<sequence length="336" mass="39780">MKRIYPNIPFIGEDKPLCYWIKMIRAQVRDHNKDNISRTMAYQGFFDLHREVRWSLLASLVSRNAGWNMTDLKGGILGDLLSRRRRDDLFMTYERANWTIFEDAYPQLLVYHYSVQAGKGLFHLLDELQVSSFMKTEWIYFWEHRDLGRLVTALIVNEQNLIQEPVILDPVYRRIFTSPLFLVEDRLHFSSVIFPTLDGRLYGASVHGFRDLDNRILLGKKLYRILFHSDHFTDIMKWADMVEPKGSRREYAEGTTGSSSPDLRSVYEEVPHHLRDKRDWSKDRSVKNEWFDPVDLPSEVEIKSWFVHKEKLLMRMNGLAKCMKKLFPLSALTRRS</sequence>
<organism evidence="1 2">
    <name type="scientific">Rossellomorea marisflavi</name>
    <dbReference type="NCBI Taxonomy" id="189381"/>
    <lineage>
        <taxon>Bacteria</taxon>
        <taxon>Bacillati</taxon>
        <taxon>Bacillota</taxon>
        <taxon>Bacilli</taxon>
        <taxon>Bacillales</taxon>
        <taxon>Bacillaceae</taxon>
        <taxon>Rossellomorea</taxon>
    </lineage>
</organism>
<accession>A0A5D4RYZ6</accession>
<dbReference type="Proteomes" id="UP000322997">
    <property type="component" value="Unassembled WGS sequence"/>
</dbReference>